<dbReference type="Proteomes" id="UP000578697">
    <property type="component" value="Unassembled WGS sequence"/>
</dbReference>
<comment type="caution">
    <text evidence="2">The sequence shown here is derived from an EMBL/GenBank/DDBJ whole genome shotgun (WGS) entry which is preliminary data.</text>
</comment>
<feature type="transmembrane region" description="Helical" evidence="1">
    <location>
        <begin position="236"/>
        <end position="259"/>
    </location>
</feature>
<dbReference type="RefSeq" id="WP_184652095.1">
    <property type="nucleotide sequence ID" value="NZ_JACHFR010000002.1"/>
</dbReference>
<organism evidence="2 3">
    <name type="scientific">Treponema rectale</name>
    <dbReference type="NCBI Taxonomy" id="744512"/>
    <lineage>
        <taxon>Bacteria</taxon>
        <taxon>Pseudomonadati</taxon>
        <taxon>Spirochaetota</taxon>
        <taxon>Spirochaetia</taxon>
        <taxon>Spirochaetales</taxon>
        <taxon>Treponemataceae</taxon>
        <taxon>Treponema</taxon>
    </lineage>
</organism>
<feature type="transmembrane region" description="Helical" evidence="1">
    <location>
        <begin position="53"/>
        <end position="75"/>
    </location>
</feature>
<reference evidence="2 3" key="1">
    <citation type="submission" date="2020-08" db="EMBL/GenBank/DDBJ databases">
        <title>Genomic Encyclopedia of Type Strains, Phase IV (KMG-IV): sequencing the most valuable type-strain genomes for metagenomic binning, comparative biology and taxonomic classification.</title>
        <authorList>
            <person name="Goeker M."/>
        </authorList>
    </citation>
    <scope>NUCLEOTIDE SEQUENCE [LARGE SCALE GENOMIC DNA]</scope>
    <source>
        <strain evidence="2 3">DSM 103679</strain>
    </source>
</reference>
<protein>
    <submittedName>
        <fullName evidence="2">Uncharacterized protein</fullName>
    </submittedName>
</protein>
<gene>
    <name evidence="2" type="ORF">HNP77_001016</name>
</gene>
<feature type="transmembrane region" description="Helical" evidence="1">
    <location>
        <begin position="279"/>
        <end position="303"/>
    </location>
</feature>
<evidence type="ECO:0000313" key="3">
    <source>
        <dbReference type="Proteomes" id="UP000578697"/>
    </source>
</evidence>
<feature type="transmembrane region" description="Helical" evidence="1">
    <location>
        <begin position="12"/>
        <end position="33"/>
    </location>
</feature>
<dbReference type="AlphaFoldDB" id="A0A840SAB0"/>
<accession>A0A840SAB0</accession>
<evidence type="ECO:0000256" key="1">
    <source>
        <dbReference type="SAM" id="Phobius"/>
    </source>
</evidence>
<name>A0A840SAB0_9SPIR</name>
<dbReference type="EMBL" id="JACHFR010000002">
    <property type="protein sequence ID" value="MBB5218647.1"/>
    <property type="molecule type" value="Genomic_DNA"/>
</dbReference>
<feature type="transmembrane region" description="Helical" evidence="1">
    <location>
        <begin position="87"/>
        <end position="106"/>
    </location>
</feature>
<feature type="transmembrane region" description="Helical" evidence="1">
    <location>
        <begin position="212"/>
        <end position="229"/>
    </location>
</feature>
<sequence>MKPTVLSSVKILLLLILLLAIESVCGGCVYMIYALCTTLVAGREIQLVSGMLFLKGVFLFAPVAISSSGAFLLFYLIRHQWGTKADFIVYAIWYVLSWLILIPLTFRVYESISKEEHIVATETLVSAGYFRNSEDENEVLFYSQVRDDATVEGVSISDHNITTYNKRKIHASGSVFADPIIRDSLEMNSVISFFVSSYNKMFDIGAESSRDFLSWLCFSSIGLVYLAVFEIRRLSVWRLVNVFFILVVYVGLFNLDLYIYTGDILPYVSHALMEAMPFIPGNAFVLILNLSLTVIFVLAGIFISSYRKKAVETASESVFYGAEE</sequence>
<proteinExistence type="predicted"/>
<keyword evidence="3" id="KW-1185">Reference proteome</keyword>
<evidence type="ECO:0000313" key="2">
    <source>
        <dbReference type="EMBL" id="MBB5218647.1"/>
    </source>
</evidence>
<keyword evidence="1" id="KW-0472">Membrane</keyword>
<keyword evidence="1" id="KW-1133">Transmembrane helix</keyword>
<keyword evidence="1" id="KW-0812">Transmembrane</keyword>